<accession>A0A922CJN3</accession>
<dbReference type="Proteomes" id="UP000791440">
    <property type="component" value="Unassembled WGS sequence"/>
</dbReference>
<keyword evidence="2" id="KW-1185">Reference proteome</keyword>
<sequence>MVRQRGLHSRLLLRRSHGLQLPLVLVFCHHRDPERVAGCVLCSHLPCRCETGK</sequence>
<dbReference type="EMBL" id="JH668356">
    <property type="protein sequence ID" value="KAG6448384.1"/>
    <property type="molecule type" value="Genomic_DNA"/>
</dbReference>
<proteinExistence type="predicted"/>
<reference evidence="1" key="1">
    <citation type="journal article" date="2016" name="Insect Biochem. Mol. Biol.">
        <title>Multifaceted biological insights from a draft genome sequence of the tobacco hornworm moth, Manduca sexta.</title>
        <authorList>
            <person name="Kanost M.R."/>
            <person name="Arrese E.L."/>
            <person name="Cao X."/>
            <person name="Chen Y.R."/>
            <person name="Chellapilla S."/>
            <person name="Goldsmith M.R."/>
            <person name="Grosse-Wilde E."/>
            <person name="Heckel D.G."/>
            <person name="Herndon N."/>
            <person name="Jiang H."/>
            <person name="Papanicolaou A."/>
            <person name="Qu J."/>
            <person name="Soulages J.L."/>
            <person name="Vogel H."/>
            <person name="Walters J."/>
            <person name="Waterhouse R.M."/>
            <person name="Ahn S.J."/>
            <person name="Almeida F.C."/>
            <person name="An C."/>
            <person name="Aqrawi P."/>
            <person name="Bretschneider A."/>
            <person name="Bryant W.B."/>
            <person name="Bucks S."/>
            <person name="Chao H."/>
            <person name="Chevignon G."/>
            <person name="Christen J.M."/>
            <person name="Clarke D.F."/>
            <person name="Dittmer N.T."/>
            <person name="Ferguson L.C.F."/>
            <person name="Garavelou S."/>
            <person name="Gordon K.H.J."/>
            <person name="Gunaratna R.T."/>
            <person name="Han Y."/>
            <person name="Hauser F."/>
            <person name="He Y."/>
            <person name="Heidel-Fischer H."/>
            <person name="Hirsh A."/>
            <person name="Hu Y."/>
            <person name="Jiang H."/>
            <person name="Kalra D."/>
            <person name="Klinner C."/>
            <person name="Konig C."/>
            <person name="Kovar C."/>
            <person name="Kroll A.R."/>
            <person name="Kuwar S.S."/>
            <person name="Lee S.L."/>
            <person name="Lehman R."/>
            <person name="Li K."/>
            <person name="Li Z."/>
            <person name="Liang H."/>
            <person name="Lovelace S."/>
            <person name="Lu Z."/>
            <person name="Mansfield J.H."/>
            <person name="McCulloch K.J."/>
            <person name="Mathew T."/>
            <person name="Morton B."/>
            <person name="Muzny D.M."/>
            <person name="Neunemann D."/>
            <person name="Ongeri F."/>
            <person name="Pauchet Y."/>
            <person name="Pu L.L."/>
            <person name="Pyrousis I."/>
            <person name="Rao X.J."/>
            <person name="Redding A."/>
            <person name="Roesel C."/>
            <person name="Sanchez-Gracia A."/>
            <person name="Schaack S."/>
            <person name="Shukla A."/>
            <person name="Tetreau G."/>
            <person name="Wang Y."/>
            <person name="Xiong G.H."/>
            <person name="Traut W."/>
            <person name="Walsh T.K."/>
            <person name="Worley K.C."/>
            <person name="Wu D."/>
            <person name="Wu W."/>
            <person name="Wu Y.Q."/>
            <person name="Zhang X."/>
            <person name="Zou Z."/>
            <person name="Zucker H."/>
            <person name="Briscoe A.D."/>
            <person name="Burmester T."/>
            <person name="Clem R.J."/>
            <person name="Feyereisen R."/>
            <person name="Grimmelikhuijzen C.J.P."/>
            <person name="Hamodrakas S.J."/>
            <person name="Hansson B.S."/>
            <person name="Huguet E."/>
            <person name="Jermiin L.S."/>
            <person name="Lan Q."/>
            <person name="Lehman H.K."/>
            <person name="Lorenzen M."/>
            <person name="Merzendorfer H."/>
            <person name="Michalopoulos I."/>
            <person name="Morton D.B."/>
            <person name="Muthukrishnan S."/>
            <person name="Oakeshott J.G."/>
            <person name="Palmer W."/>
            <person name="Park Y."/>
            <person name="Passarelli A.L."/>
            <person name="Rozas J."/>
            <person name="Schwartz L.M."/>
            <person name="Smith W."/>
            <person name="Southgate A."/>
            <person name="Vilcinskas A."/>
            <person name="Vogt R."/>
            <person name="Wang P."/>
            <person name="Werren J."/>
            <person name="Yu X.Q."/>
            <person name="Zhou J.J."/>
            <person name="Brown S.J."/>
            <person name="Scherer S.E."/>
            <person name="Richards S."/>
            <person name="Blissard G.W."/>
        </authorList>
    </citation>
    <scope>NUCLEOTIDE SEQUENCE</scope>
</reference>
<gene>
    <name evidence="1" type="ORF">O3G_MSEX005425</name>
</gene>
<name>A0A922CJN3_MANSE</name>
<evidence type="ECO:0000313" key="2">
    <source>
        <dbReference type="Proteomes" id="UP000791440"/>
    </source>
</evidence>
<organism evidence="1 2">
    <name type="scientific">Manduca sexta</name>
    <name type="common">Tobacco hawkmoth</name>
    <name type="synonym">Tobacco hornworm</name>
    <dbReference type="NCBI Taxonomy" id="7130"/>
    <lineage>
        <taxon>Eukaryota</taxon>
        <taxon>Metazoa</taxon>
        <taxon>Ecdysozoa</taxon>
        <taxon>Arthropoda</taxon>
        <taxon>Hexapoda</taxon>
        <taxon>Insecta</taxon>
        <taxon>Pterygota</taxon>
        <taxon>Neoptera</taxon>
        <taxon>Endopterygota</taxon>
        <taxon>Lepidoptera</taxon>
        <taxon>Glossata</taxon>
        <taxon>Ditrysia</taxon>
        <taxon>Bombycoidea</taxon>
        <taxon>Sphingidae</taxon>
        <taxon>Sphinginae</taxon>
        <taxon>Sphingini</taxon>
        <taxon>Manduca</taxon>
    </lineage>
</organism>
<reference evidence="1" key="2">
    <citation type="submission" date="2020-12" db="EMBL/GenBank/DDBJ databases">
        <authorList>
            <person name="Kanost M."/>
        </authorList>
    </citation>
    <scope>NUCLEOTIDE SEQUENCE</scope>
</reference>
<evidence type="ECO:0000313" key="1">
    <source>
        <dbReference type="EMBL" id="KAG6448384.1"/>
    </source>
</evidence>
<dbReference type="AlphaFoldDB" id="A0A922CJN3"/>
<protein>
    <submittedName>
        <fullName evidence="1">Uncharacterized protein</fullName>
    </submittedName>
</protein>
<comment type="caution">
    <text evidence="1">The sequence shown here is derived from an EMBL/GenBank/DDBJ whole genome shotgun (WGS) entry which is preliminary data.</text>
</comment>